<evidence type="ECO:0000313" key="1">
    <source>
        <dbReference type="EMBL" id="GBL81906.1"/>
    </source>
</evidence>
<reference evidence="1 2" key="1">
    <citation type="journal article" date="2019" name="Sci. Rep.">
        <title>Orb-weaving spider Araneus ventricosus genome elucidates the spidroin gene catalogue.</title>
        <authorList>
            <person name="Kono N."/>
            <person name="Nakamura H."/>
            <person name="Ohtoshi R."/>
            <person name="Moran D.A.P."/>
            <person name="Shinohara A."/>
            <person name="Yoshida Y."/>
            <person name="Fujiwara M."/>
            <person name="Mori M."/>
            <person name="Tomita M."/>
            <person name="Arakawa K."/>
        </authorList>
    </citation>
    <scope>NUCLEOTIDE SEQUENCE [LARGE SCALE GENOMIC DNA]</scope>
</reference>
<organism evidence="1 2">
    <name type="scientific">Araneus ventricosus</name>
    <name type="common">Orbweaver spider</name>
    <name type="synonym">Epeira ventricosa</name>
    <dbReference type="NCBI Taxonomy" id="182803"/>
    <lineage>
        <taxon>Eukaryota</taxon>
        <taxon>Metazoa</taxon>
        <taxon>Ecdysozoa</taxon>
        <taxon>Arthropoda</taxon>
        <taxon>Chelicerata</taxon>
        <taxon>Arachnida</taxon>
        <taxon>Araneae</taxon>
        <taxon>Araneomorphae</taxon>
        <taxon>Entelegynae</taxon>
        <taxon>Araneoidea</taxon>
        <taxon>Araneidae</taxon>
        <taxon>Araneus</taxon>
    </lineage>
</organism>
<evidence type="ECO:0000313" key="2">
    <source>
        <dbReference type="Proteomes" id="UP000499080"/>
    </source>
</evidence>
<proteinExistence type="predicted"/>
<dbReference type="AlphaFoldDB" id="A0A4Y2ARZ4"/>
<comment type="caution">
    <text evidence="1">The sequence shown here is derived from an EMBL/GenBank/DDBJ whole genome shotgun (WGS) entry which is preliminary data.</text>
</comment>
<sequence>MDLVEKPAPTFSKVDLVILIKGNTHYHEDNAKLMLDTVAMEREELLKLEAKEKEQGRLKKEFELEKLRMTSYGSTNPKQEKPSC</sequence>
<keyword evidence="2" id="KW-1185">Reference proteome</keyword>
<dbReference type="EMBL" id="BGPR01000027">
    <property type="protein sequence ID" value="GBL81906.1"/>
    <property type="molecule type" value="Genomic_DNA"/>
</dbReference>
<dbReference type="Proteomes" id="UP000499080">
    <property type="component" value="Unassembled WGS sequence"/>
</dbReference>
<protein>
    <submittedName>
        <fullName evidence="1">Uncharacterized protein</fullName>
    </submittedName>
</protein>
<dbReference type="OrthoDB" id="6466849at2759"/>
<gene>
    <name evidence="1" type="ORF">AVEN_50501_1</name>
</gene>
<name>A0A4Y2ARZ4_ARAVE</name>
<accession>A0A4Y2ARZ4</accession>